<gene>
    <name evidence="4" type="primary">106068298</name>
    <name evidence="7" type="synonym">LOC106068298</name>
</gene>
<dbReference type="VEuPathDB" id="VectorBase:BGLB019495"/>
<sequence length="535" mass="61104">MSSDMNFMHLFFVLPFRVFTSVIKALFHSWLKLRWTPSSKTWLMRLDRTIRSRISHKNSADWVQVNHGGKVLDIWTVKVEGDVQGSVPLVIMHGMGGGANMFLNNIDDLAEQRDVILLDLPGFGLSSRPDLRVKYENGWWVDTSADDVEEFYTEVLEQWFQKLCLDKVILLGHSYGGYLSSVYCLKYPDRVKHLILADPWGFPQRPAAADMRPFMRNKALVLLSKLYGKMNIFTPLRVLGPLALPLFRICKLGLKTLFIVKLSGSTEDSADLIERQKLLRQDGLHVFPNTTMQDYCYMWMMHSQSGEVGFSRVSIPFGWARKPLVERVQAWDSKLDVTFIYGARSWIDSQPGLETKNQRHDNYVDVHIISGAGHHVYADRPKAFNHIVQMIGEAIDESRRPNISHEFEQRHLAMSSLRRRSSCASQAELLNDEAGIRQPRALSAHELAEMVESDSQSSNEEDNVGTSGRVMFSLDDVPAEKEHKTQTVLSGLEELSMRRERKSSFRSQPAAVMKNVKFSTEDNNEGSQRSEFQTD</sequence>
<dbReference type="Gene3D" id="3.40.50.1820">
    <property type="entry name" value="alpha/beta hydrolase"/>
    <property type="match status" value="1"/>
</dbReference>
<dbReference type="EnsemblMetazoa" id="BGLB019495-RB">
    <property type="protein sequence ID" value="BGLB019495-PB"/>
    <property type="gene ID" value="BGLB019495"/>
</dbReference>
<evidence type="ECO:0000313" key="6">
    <source>
        <dbReference type="Proteomes" id="UP001165740"/>
    </source>
</evidence>
<evidence type="ECO:0000259" key="3">
    <source>
        <dbReference type="Pfam" id="PF00561"/>
    </source>
</evidence>
<dbReference type="OrthoDB" id="7457040at2759"/>
<dbReference type="Pfam" id="PF00561">
    <property type="entry name" value="Abhydrolase_1"/>
    <property type="match status" value="1"/>
</dbReference>
<evidence type="ECO:0000313" key="5">
    <source>
        <dbReference type="Proteomes" id="UP000076420"/>
    </source>
</evidence>
<dbReference type="KEGG" id="bgt:106068298"/>
<evidence type="ECO:0000313" key="7">
    <source>
        <dbReference type="RefSeq" id="XP_013083075.1"/>
    </source>
</evidence>
<dbReference type="InterPro" id="IPR000073">
    <property type="entry name" value="AB_hydrolase_1"/>
</dbReference>
<evidence type="ECO:0000256" key="2">
    <source>
        <dbReference type="SAM" id="MobiDB-lite"/>
    </source>
</evidence>
<dbReference type="OMA" id="YVWTIAF"/>
<name>A0A2C9KGU3_BIOGL</name>
<comment type="similarity">
    <text evidence="1">Belongs to the peptidase S33 family. ABHD4/ABHD5 subfamily.</text>
</comment>
<feature type="domain" description="AB hydrolase-1" evidence="3">
    <location>
        <begin position="88"/>
        <end position="211"/>
    </location>
</feature>
<dbReference type="AlphaFoldDB" id="A0A2C9KGU3"/>
<reference evidence="7" key="2">
    <citation type="submission" date="2025-04" db="UniProtKB">
        <authorList>
            <consortium name="RefSeq"/>
        </authorList>
    </citation>
    <scope>IDENTIFICATION</scope>
</reference>
<dbReference type="GO" id="GO:0042171">
    <property type="term" value="F:lysophosphatidic acid acyltransferase activity"/>
    <property type="evidence" value="ECO:0007669"/>
    <property type="project" value="TreeGrafter"/>
</dbReference>
<dbReference type="RefSeq" id="XP_013083075.1">
    <property type="nucleotide sequence ID" value="XM_013227621.2"/>
</dbReference>
<organism evidence="4 5">
    <name type="scientific">Biomphalaria glabrata</name>
    <name type="common">Bloodfluke planorb</name>
    <name type="synonym">Freshwater snail</name>
    <dbReference type="NCBI Taxonomy" id="6526"/>
    <lineage>
        <taxon>Eukaryota</taxon>
        <taxon>Metazoa</taxon>
        <taxon>Spiralia</taxon>
        <taxon>Lophotrochozoa</taxon>
        <taxon>Mollusca</taxon>
        <taxon>Gastropoda</taxon>
        <taxon>Heterobranchia</taxon>
        <taxon>Euthyneura</taxon>
        <taxon>Panpulmonata</taxon>
        <taxon>Hygrophila</taxon>
        <taxon>Lymnaeoidea</taxon>
        <taxon>Planorbidae</taxon>
        <taxon>Biomphalaria</taxon>
    </lineage>
</organism>
<dbReference type="VEuPathDB" id="VectorBase:BGLAX_041540"/>
<evidence type="ECO:0000256" key="1">
    <source>
        <dbReference type="ARBA" id="ARBA00038097"/>
    </source>
</evidence>
<feature type="compositionally biased region" description="Polar residues" evidence="2">
    <location>
        <begin position="525"/>
        <end position="535"/>
    </location>
</feature>
<dbReference type="SUPFAM" id="SSF53474">
    <property type="entry name" value="alpha/beta-Hydrolases"/>
    <property type="match status" value="1"/>
</dbReference>
<dbReference type="GeneID" id="106068298"/>
<dbReference type="PANTHER" id="PTHR42886:SF29">
    <property type="entry name" value="PUMMELIG, ISOFORM A"/>
    <property type="match status" value="1"/>
</dbReference>
<feature type="region of interest" description="Disordered" evidence="2">
    <location>
        <begin position="497"/>
        <end position="535"/>
    </location>
</feature>
<dbReference type="Proteomes" id="UP001165740">
    <property type="component" value="Chromosome 7"/>
</dbReference>
<dbReference type="Proteomes" id="UP000076420">
    <property type="component" value="Unassembled WGS sequence"/>
</dbReference>
<dbReference type="GO" id="GO:0005739">
    <property type="term" value="C:mitochondrion"/>
    <property type="evidence" value="ECO:0007669"/>
    <property type="project" value="TreeGrafter"/>
</dbReference>
<dbReference type="InterPro" id="IPR029058">
    <property type="entry name" value="AB_hydrolase_fold"/>
</dbReference>
<dbReference type="GO" id="GO:0055088">
    <property type="term" value="P:lipid homeostasis"/>
    <property type="evidence" value="ECO:0007669"/>
    <property type="project" value="TreeGrafter"/>
</dbReference>
<dbReference type="GO" id="GO:0006654">
    <property type="term" value="P:phosphatidic acid biosynthetic process"/>
    <property type="evidence" value="ECO:0007669"/>
    <property type="project" value="TreeGrafter"/>
</dbReference>
<reference evidence="4" key="1">
    <citation type="submission" date="2020-05" db="UniProtKB">
        <authorList>
            <consortium name="EnsemblMetazoa"/>
        </authorList>
    </citation>
    <scope>IDENTIFICATION</scope>
    <source>
        <strain evidence="4">BB02</strain>
    </source>
</reference>
<protein>
    <submittedName>
        <fullName evidence="7">1-acylglycerol-3-phosphate O-acyltransferase ABHD5-like isoform X1</fullName>
    </submittedName>
</protein>
<accession>A0A2C9KGU3</accession>
<keyword evidence="6" id="KW-1185">Reference proteome</keyword>
<dbReference type="PANTHER" id="PTHR42886">
    <property type="entry name" value="RE40534P-RELATED"/>
    <property type="match status" value="1"/>
</dbReference>
<evidence type="ECO:0000313" key="4">
    <source>
        <dbReference type="EnsemblMetazoa" id="BGLB019495-PB"/>
    </source>
</evidence>
<dbReference type="GO" id="GO:0052689">
    <property type="term" value="F:carboxylic ester hydrolase activity"/>
    <property type="evidence" value="ECO:0007669"/>
    <property type="project" value="TreeGrafter"/>
</dbReference>
<proteinExistence type="inferred from homology"/>
<dbReference type="STRING" id="6526.A0A2C9KGU3"/>